<keyword evidence="1" id="KW-0175">Coiled coil</keyword>
<reference evidence="4" key="1">
    <citation type="submission" date="2018-02" db="EMBL/GenBank/DDBJ databases">
        <authorList>
            <person name="Cohen D.B."/>
            <person name="Kent A.D."/>
        </authorList>
    </citation>
    <scope>NUCLEOTIDE SEQUENCE</scope>
</reference>
<feature type="domain" description="Aminotransferase-like plant mobile" evidence="3">
    <location>
        <begin position="251"/>
        <end position="404"/>
    </location>
</feature>
<dbReference type="GO" id="GO:0010073">
    <property type="term" value="P:meristem maintenance"/>
    <property type="evidence" value="ECO:0007669"/>
    <property type="project" value="InterPro"/>
</dbReference>
<evidence type="ECO:0000256" key="1">
    <source>
        <dbReference type="SAM" id="Coils"/>
    </source>
</evidence>
<dbReference type="EMBL" id="OIVN01001740">
    <property type="protein sequence ID" value="SPC97152.1"/>
    <property type="molecule type" value="Genomic_DNA"/>
</dbReference>
<gene>
    <name evidence="4" type="ORF">FSB_LOCUS25034</name>
</gene>
<feature type="region of interest" description="Disordered" evidence="2">
    <location>
        <begin position="563"/>
        <end position="596"/>
    </location>
</feature>
<dbReference type="Pfam" id="PF10536">
    <property type="entry name" value="PMD"/>
    <property type="match status" value="1"/>
</dbReference>
<dbReference type="AlphaFoldDB" id="A0A2N9GC31"/>
<dbReference type="PANTHER" id="PTHR46033:SF8">
    <property type="entry name" value="PROTEIN MAINTENANCE OF MERISTEMS-LIKE"/>
    <property type="match status" value="1"/>
</dbReference>
<feature type="compositionally biased region" description="Acidic residues" evidence="2">
    <location>
        <begin position="31"/>
        <end position="40"/>
    </location>
</feature>
<dbReference type="PANTHER" id="PTHR46033">
    <property type="entry name" value="PROTEIN MAIN-LIKE 2"/>
    <property type="match status" value="1"/>
</dbReference>
<feature type="coiled-coil region" evidence="1">
    <location>
        <begin position="482"/>
        <end position="541"/>
    </location>
</feature>
<protein>
    <recommendedName>
        <fullName evidence="3">Aminotransferase-like plant mobile domain-containing protein</fullName>
    </recommendedName>
</protein>
<proteinExistence type="predicted"/>
<evidence type="ECO:0000256" key="2">
    <source>
        <dbReference type="SAM" id="MobiDB-lite"/>
    </source>
</evidence>
<dbReference type="InterPro" id="IPR044824">
    <property type="entry name" value="MAIN-like"/>
</dbReference>
<sequence length="596" mass="66288">MSGQGSGSGGQRRSDRFAKGKVVAYAPESSPDTDDEYDVMEDPRTQADSAIARNLQAELDAEAAGIAAGAARPPPGPGITIGGSARSSDVSRRSTRTPTGAPPTRSSSKRYPPQGGIQPCHHVTTPVVDTPLLTNLTDHPSSLVRRCEDPPKSIVGGGCIPYVYVYHPLVRCWLERFFHHTGTFHLSTCEMGVHPVDWSTILGIRFGGRVPPSEPVSGPEALDILGIDDPDAIEGTRSPSLRLRCFLGNDMFRDVDTLREYDWGALTYGFYIRGLRRFSRQETSSFLGFWQFILFWAFEHFPSFAPRRLPSAPDLAFPLSRRWDAARIRRLTSRMLLECRTTVDCIRDVDIVFQPYSLCLVERAEVFEAVQLSRLRIWVRFPRSWELFMGERTVQQLGGEAVVPVDPPRLMTIEGYIPDTPSDSYVAGVDFHPDLVRAEVPYQEWFTQISLGPLMSLHEVEGGRVMGGMAMGSHQFRSSREIDRLQSEILRLQLELSVNEDRHAAEVDRLQGEATQREGEMAQLRVELAQQQREIASRDAELAIRDASIRSLEDQLASLGIAPLTRASSSGHGQTSSPPPPDPVSQDWFFDDPPSS</sequence>
<organism evidence="4">
    <name type="scientific">Fagus sylvatica</name>
    <name type="common">Beechnut</name>
    <dbReference type="NCBI Taxonomy" id="28930"/>
    <lineage>
        <taxon>Eukaryota</taxon>
        <taxon>Viridiplantae</taxon>
        <taxon>Streptophyta</taxon>
        <taxon>Embryophyta</taxon>
        <taxon>Tracheophyta</taxon>
        <taxon>Spermatophyta</taxon>
        <taxon>Magnoliopsida</taxon>
        <taxon>eudicotyledons</taxon>
        <taxon>Gunneridae</taxon>
        <taxon>Pentapetalae</taxon>
        <taxon>rosids</taxon>
        <taxon>fabids</taxon>
        <taxon>Fagales</taxon>
        <taxon>Fagaceae</taxon>
        <taxon>Fagus</taxon>
    </lineage>
</organism>
<feature type="compositionally biased region" description="Polar residues" evidence="2">
    <location>
        <begin position="566"/>
        <end position="575"/>
    </location>
</feature>
<accession>A0A2N9GC31</accession>
<evidence type="ECO:0000259" key="3">
    <source>
        <dbReference type="Pfam" id="PF10536"/>
    </source>
</evidence>
<feature type="compositionally biased region" description="Gly residues" evidence="2">
    <location>
        <begin position="1"/>
        <end position="10"/>
    </location>
</feature>
<feature type="region of interest" description="Disordered" evidence="2">
    <location>
        <begin position="1"/>
        <end position="51"/>
    </location>
</feature>
<name>A0A2N9GC31_FAGSY</name>
<feature type="region of interest" description="Disordered" evidence="2">
    <location>
        <begin position="65"/>
        <end position="119"/>
    </location>
</feature>
<evidence type="ECO:0000313" key="4">
    <source>
        <dbReference type="EMBL" id="SPC97152.1"/>
    </source>
</evidence>
<dbReference type="InterPro" id="IPR019557">
    <property type="entry name" value="AminoTfrase-like_pln_mobile"/>
</dbReference>